<organism evidence="2 3">
    <name type="scientific">Tuber aestivum</name>
    <name type="common">summer truffle</name>
    <dbReference type="NCBI Taxonomy" id="59557"/>
    <lineage>
        <taxon>Eukaryota</taxon>
        <taxon>Fungi</taxon>
        <taxon>Dikarya</taxon>
        <taxon>Ascomycota</taxon>
        <taxon>Pezizomycotina</taxon>
        <taxon>Pezizomycetes</taxon>
        <taxon>Pezizales</taxon>
        <taxon>Tuberaceae</taxon>
        <taxon>Tuber</taxon>
    </lineage>
</organism>
<evidence type="ECO:0000313" key="3">
    <source>
        <dbReference type="Proteomes" id="UP001412239"/>
    </source>
</evidence>
<keyword evidence="3" id="KW-1185">Reference proteome</keyword>
<feature type="compositionally biased region" description="Low complexity" evidence="1">
    <location>
        <begin position="376"/>
        <end position="387"/>
    </location>
</feature>
<evidence type="ECO:0000256" key="1">
    <source>
        <dbReference type="SAM" id="MobiDB-lite"/>
    </source>
</evidence>
<sequence>MKYEKTAMTNRDQEGKIKILTNDNLKIAAELETRVAQLNKFTGDIARQNQRVGTLAIRDDEYFAREFADLATDIRGWSFAHFFTHSRTFVPKAVDGYLQDAIRQIAVGTSLPEIFTSRATTRRVIAGLLADQLRRELFDPLLLGLLPKEFLVFESFVEKTGIQKSAWLSQTISLFIKREEFEGVLDYKVRILSESLHKMLGGLVAQESDGSKVSKRGQKLQTIVQRAANLAIEVSQQSHWFRFYTPSPGAQFNPQCMEDVGGEVLLEGDDPEAFEDNRRVSLSVFPCVYRQDRIEGENKPQPITINWAWVTIEKEDSRAVVEQEKGDEKGNITNEEANRGAECAECAEESPSGEGGDAGELATRGGSENSPHSGTSAAEVVSPVSASREAHEGVN</sequence>
<accession>A0A292Q0D7</accession>
<dbReference type="AlphaFoldDB" id="A0A292Q0D7"/>
<feature type="compositionally biased region" description="Low complexity" evidence="1">
    <location>
        <begin position="340"/>
        <end position="352"/>
    </location>
</feature>
<feature type="region of interest" description="Disordered" evidence="1">
    <location>
        <begin position="321"/>
        <end position="395"/>
    </location>
</feature>
<dbReference type="EMBL" id="LN891003">
    <property type="protein sequence ID" value="CUS12127.1"/>
    <property type="molecule type" value="Genomic_DNA"/>
</dbReference>
<evidence type="ECO:0000313" key="2">
    <source>
        <dbReference type="EMBL" id="CUS12127.1"/>
    </source>
</evidence>
<feature type="compositionally biased region" description="Polar residues" evidence="1">
    <location>
        <begin position="366"/>
        <end position="375"/>
    </location>
</feature>
<proteinExistence type="predicted"/>
<name>A0A292Q0D7_9PEZI</name>
<feature type="compositionally biased region" description="Basic and acidic residues" evidence="1">
    <location>
        <begin position="321"/>
        <end position="330"/>
    </location>
</feature>
<dbReference type="Proteomes" id="UP001412239">
    <property type="component" value="Unassembled WGS sequence"/>
</dbReference>
<gene>
    <name evidence="2" type="ORF">GSTUAT00003775001</name>
</gene>
<reference evidence="2" key="1">
    <citation type="submission" date="2015-10" db="EMBL/GenBank/DDBJ databases">
        <authorList>
            <person name="Regsiter A."/>
            <person name="william w."/>
        </authorList>
    </citation>
    <scope>NUCLEOTIDE SEQUENCE</scope>
    <source>
        <strain evidence="2">Montdore</strain>
    </source>
</reference>
<protein>
    <submittedName>
        <fullName evidence="2">Uncharacterized protein</fullName>
    </submittedName>
</protein>